<feature type="transmembrane region" description="Helical" evidence="7">
    <location>
        <begin position="351"/>
        <end position="374"/>
    </location>
</feature>
<feature type="transmembrane region" description="Helical" evidence="7">
    <location>
        <begin position="1065"/>
        <end position="1089"/>
    </location>
</feature>
<dbReference type="GO" id="GO:0022857">
    <property type="term" value="F:transmembrane transporter activity"/>
    <property type="evidence" value="ECO:0007669"/>
    <property type="project" value="TreeGrafter"/>
</dbReference>
<keyword evidence="2" id="KW-1003">Cell membrane</keyword>
<dbReference type="PANTHER" id="PTHR30572">
    <property type="entry name" value="MEMBRANE COMPONENT OF TRANSPORTER-RELATED"/>
    <property type="match status" value="1"/>
</dbReference>
<feature type="transmembrane region" description="Helical" evidence="7">
    <location>
        <begin position="965"/>
        <end position="990"/>
    </location>
</feature>
<protein>
    <recommendedName>
        <fullName evidence="8">ABC3 transporter permease C-terminal domain-containing protein</fullName>
    </recommendedName>
</protein>
<accession>A0A401V0N8</accession>
<feature type="transmembrane region" description="Helical" evidence="7">
    <location>
        <begin position="1020"/>
        <end position="1045"/>
    </location>
</feature>
<feature type="transmembrane region" description="Helical" evidence="7">
    <location>
        <begin position="443"/>
        <end position="464"/>
    </location>
</feature>
<feature type="transmembrane region" description="Helical" evidence="7">
    <location>
        <begin position="12"/>
        <end position="40"/>
    </location>
</feature>
<reference evidence="9 10" key="1">
    <citation type="submission" date="2018-11" db="EMBL/GenBank/DDBJ databases">
        <title>Draft genome sequence of Cellulomonas takizawaensis strain TKZ-21.</title>
        <authorList>
            <person name="Yamamura H."/>
            <person name="Hayashi T."/>
            <person name="Hamada M."/>
            <person name="Serisawa Y."/>
            <person name="Matsuyama K."/>
            <person name="Nakagawa Y."/>
            <person name="Otoguro M."/>
            <person name="Yanagida F."/>
            <person name="Hayakawa M."/>
        </authorList>
    </citation>
    <scope>NUCLEOTIDE SEQUENCE [LARGE SCALE GENOMIC DNA]</scope>
    <source>
        <strain evidence="9 10">TKZ-21</strain>
    </source>
</reference>
<evidence type="ECO:0000256" key="1">
    <source>
        <dbReference type="ARBA" id="ARBA00004651"/>
    </source>
</evidence>
<dbReference type="Pfam" id="PF02687">
    <property type="entry name" value="FtsX"/>
    <property type="match status" value="1"/>
</dbReference>
<dbReference type="InterPro" id="IPR003838">
    <property type="entry name" value="ABC3_permease_C"/>
</dbReference>
<comment type="subcellular location">
    <subcellularLocation>
        <location evidence="1">Cell membrane</location>
        <topology evidence="1">Multi-pass membrane protein</topology>
    </subcellularLocation>
</comment>
<evidence type="ECO:0000256" key="7">
    <source>
        <dbReference type="SAM" id="Phobius"/>
    </source>
</evidence>
<feature type="transmembrane region" description="Helical" evidence="7">
    <location>
        <begin position="402"/>
        <end position="422"/>
    </location>
</feature>
<feature type="transmembrane region" description="Helical" evidence="7">
    <location>
        <begin position="540"/>
        <end position="560"/>
    </location>
</feature>
<dbReference type="Proteomes" id="UP000288246">
    <property type="component" value="Unassembled WGS sequence"/>
</dbReference>
<gene>
    <name evidence="9" type="ORF">CTKZ_19620</name>
</gene>
<dbReference type="AlphaFoldDB" id="A0A401V0N8"/>
<feature type="domain" description="ABC3 transporter permease C-terminal" evidence="8">
    <location>
        <begin position="969"/>
        <end position="1082"/>
    </location>
</feature>
<comment type="similarity">
    <text evidence="6">Belongs to the ABC-4 integral membrane protein family.</text>
</comment>
<keyword evidence="10" id="KW-1185">Reference proteome</keyword>
<comment type="caution">
    <text evidence="9">The sequence shown here is derived from an EMBL/GenBank/DDBJ whole genome shotgun (WGS) entry which is preliminary data.</text>
</comment>
<keyword evidence="5 7" id="KW-0472">Membrane</keyword>
<keyword evidence="3 7" id="KW-0812">Transmembrane</keyword>
<evidence type="ECO:0000256" key="4">
    <source>
        <dbReference type="ARBA" id="ARBA00022989"/>
    </source>
</evidence>
<dbReference type="InterPro" id="IPR050250">
    <property type="entry name" value="Macrolide_Exporter_MacB"/>
</dbReference>
<feature type="transmembrane region" description="Helical" evidence="7">
    <location>
        <begin position="484"/>
        <end position="509"/>
    </location>
</feature>
<dbReference type="EMBL" id="BHYL01000145">
    <property type="protein sequence ID" value="GCD20400.1"/>
    <property type="molecule type" value="Genomic_DNA"/>
</dbReference>
<sequence length="1103" mass="114085">MGWTLRVLRHRAAAQSTLLAAVLAVALVGATLLGTFALLLHTSETRALGEALGRSSATDTDIDVVLTLGRETPAEALPVADDYLDDLLGGVDADRERWLTSALYHVGTGNRIGLPMAYLASEPTIPEHATLVAGTWPDVAVDAEGRVPVAVPRTAADALGWTVGTVLPGRSSETRQDLPMVVVGVHELDGPGALWTRDLLDGAQFHPAWPIPGTFGFNTAPLYGPLVTVPEALAAGPVQVANVRVVAAPHLADAPTADVDALRTALTDGQATLSAAASPVSTGARLATFLPMTIDEAVAGLAVTRITLVVVGLLLVVLAVTVLLLAARLLAERRAAEQTLMASRGATAGQILRLATIEAAGVAAVTALAAPWLARLTYDAITRLDVLRAAGLHQDPGTPVSLWLTCAVAALLLAGVLLLPLLRRRGSVVEAEQQLVRQDRRGGLARSGADLAILVLAGLGIWQLQGYRSPVLAGTGPARIDPVLVTAPALLLLAGAVLTLRLLPLVAGLGERVASRSRSLVVPLGAWEVGRRPARASGAVLLLTLAVAVASFAQAFLGTWRTSQQEQADLATGTDLRLDRLPGAPLEQSTRVSALEGTTAVSAVTDRQVAVGGSIDTLSDARRPWAQLLAVDTTHADALLRGRIDGGWAEVTERLAPDEPATGVALPGQVRALLVDVGTDAKPSADVVASVTLVLQDALGVRTPLAVPVTPHVGEDVDDLRVELPEAIEGLSLVGLVVDLESGQDEDAPEDRASRVRGEASAMTVSLSDLRVVAPGADGSATGAVTPVALDSAAWDARPPVLGFPEPPGVAVVDGSLRLGVSMIPELLRAGGLTFAGATFEAPEAVPAVITDTLATATTAEVGDEVALDLGDGRALAVEVERIVPYLPGHPRGSALLVDRDVLSRATLLWGWADPMLDEWWFEVPDDRVADVAGEIVRTELGDPTTRVDARAVATDGPLRVGVQAALWVVTIAALALAFAGFAMSATVSVRTRRLELARLQALGAPRGGIVRAVLVEHGIIGVLGVAAGLAIGGLLAGVVGPLLTVSGQGRRPVPRPLVQWEWPAQAVLVAVLVALVALAVATTTNALVRRASGTLLRLGDER</sequence>
<dbReference type="GO" id="GO:0005886">
    <property type="term" value="C:plasma membrane"/>
    <property type="evidence" value="ECO:0007669"/>
    <property type="project" value="UniProtKB-SubCell"/>
</dbReference>
<proteinExistence type="inferred from homology"/>
<name>A0A401V0N8_9CELL</name>
<organism evidence="9 10">
    <name type="scientific">Cellulomonas algicola</name>
    <dbReference type="NCBI Taxonomy" id="2071633"/>
    <lineage>
        <taxon>Bacteria</taxon>
        <taxon>Bacillati</taxon>
        <taxon>Actinomycetota</taxon>
        <taxon>Actinomycetes</taxon>
        <taxon>Micrococcales</taxon>
        <taxon>Cellulomonadaceae</taxon>
        <taxon>Cellulomonas</taxon>
    </lineage>
</organism>
<evidence type="ECO:0000256" key="6">
    <source>
        <dbReference type="ARBA" id="ARBA00038076"/>
    </source>
</evidence>
<feature type="transmembrane region" description="Helical" evidence="7">
    <location>
        <begin position="306"/>
        <end position="330"/>
    </location>
</feature>
<keyword evidence="4 7" id="KW-1133">Transmembrane helix</keyword>
<dbReference type="PANTHER" id="PTHR30572:SF4">
    <property type="entry name" value="ABC TRANSPORTER PERMEASE YTRF"/>
    <property type="match status" value="1"/>
</dbReference>
<evidence type="ECO:0000256" key="2">
    <source>
        <dbReference type="ARBA" id="ARBA00022475"/>
    </source>
</evidence>
<evidence type="ECO:0000256" key="3">
    <source>
        <dbReference type="ARBA" id="ARBA00022692"/>
    </source>
</evidence>
<evidence type="ECO:0000259" key="8">
    <source>
        <dbReference type="Pfam" id="PF02687"/>
    </source>
</evidence>
<evidence type="ECO:0000313" key="9">
    <source>
        <dbReference type="EMBL" id="GCD20400.1"/>
    </source>
</evidence>
<evidence type="ECO:0000313" key="10">
    <source>
        <dbReference type="Proteomes" id="UP000288246"/>
    </source>
</evidence>
<evidence type="ECO:0000256" key="5">
    <source>
        <dbReference type="ARBA" id="ARBA00023136"/>
    </source>
</evidence>